<sequence>MYHMKNEIKKLNDFPKGIQITVVDNFQGEQNRIILLSLVRSNKMKKIGFLETENRVCVALSRARDGLYIVGNMENLTASSDIWPQIKNSLVQQQAFGPGFDLRCEVHRDQVTRVTCAQDFSKVAEGGCSRICGQQLSCGHLCKSMCHVAQDYHNRYKCKAPCPKILCQDGHQCPKKCHQDCGDCVVPMRRVLICNHFANVPCYMDIRNFKCEELVTVMVALCGHQVTVPCYTSENPTCNKACDIRLECGHSCDRTCHVDDDPDHLDYPCIKPCARLNKDCSADHKCKMACMEECLPCPVKTEKQLPCGHPAKVLCSTDVLTVQCKRKCERTLTCGHQCLDKKCWQPCQPCMTLVEKRVPRCGHTVKVACSQQPTRQLCDGACNVILNCGHKCAKRCKDICTAEDCEHPKKFKITTLLCGHTTASIPCNKAIRVHAMSEEELMQFCVEPCGKILTCKHPCSGSCSECMQGRIHKVCDQPCGNVLICGHSCPVPCREVCPPCDQPCKHRCKHSKCVRKCGQVCVPCKEPCDYKCSHLKCNKLCGEPCDREPCYEACPIVLACTHPCVGFCGEPCPPCRQCEPEHFEEFFFTGEETEDDAKWVFLQDCKHTLESTGLEYWLNMDQEGSEIVAKTCPRCKTSIVTTQRFMNLIKKTYSDVQKVKLKCLGKLDEIQKERIKCIRRLQEITFVKMAFPVNEPDNLEVLLANLNSELPEVKMKKRNVLSSQKSQLLCFFTEFFILLYKRKEEIWEKLNNEAKTTLTKKINFLTNLLMKRNQKINEQEMKSFELEVRRILRLCDLLIYTSSIEYQMASSYSGATETRRMAESIIHSVVIYNDELDNKMKELLASLKKQIKSSTEISNEEREMINKAMKSSFNSSQKTGHWFKCKNGHIYCITECGGAMQEAICPERGCGAAIGGQNHTLRQDQVLANEMDGARYAAWSDQNNMANFGFEF</sequence>
<dbReference type="InterPro" id="IPR046439">
    <property type="entry name" value="ZF_RZ_dom"/>
</dbReference>
<dbReference type="SUPFAM" id="SSF52540">
    <property type="entry name" value="P-loop containing nucleoside triphosphate hydrolases"/>
    <property type="match status" value="1"/>
</dbReference>
<evidence type="ECO:0000256" key="1">
    <source>
        <dbReference type="ARBA" id="ARBA00004496"/>
    </source>
</evidence>
<dbReference type="InterPro" id="IPR045055">
    <property type="entry name" value="DNA2/NAM7-like"/>
</dbReference>
<reference evidence="9" key="1">
    <citation type="submission" date="2015-11" db="EMBL/GenBank/DDBJ databases">
        <title>De novo transcriptome assembly of four potential Pierce s Disease insect vectors from Arizona vineyards.</title>
        <authorList>
            <person name="Tassone E.E."/>
        </authorList>
    </citation>
    <scope>NUCLEOTIDE SEQUENCE</scope>
</reference>
<keyword evidence="3" id="KW-0479">Metal-binding</keyword>
<dbReference type="GO" id="GO:0008270">
    <property type="term" value="F:zinc ion binding"/>
    <property type="evidence" value="ECO:0007669"/>
    <property type="project" value="UniProtKB-KW"/>
</dbReference>
<feature type="domain" description="RZ-type" evidence="8">
    <location>
        <begin position="857"/>
        <end position="945"/>
    </location>
</feature>
<dbReference type="Pfam" id="PF13087">
    <property type="entry name" value="AAA_12"/>
    <property type="match status" value="1"/>
</dbReference>
<dbReference type="GO" id="GO:0031380">
    <property type="term" value="C:nuclear RNA-directed RNA polymerase complex"/>
    <property type="evidence" value="ECO:0007669"/>
    <property type="project" value="TreeGrafter"/>
</dbReference>
<dbReference type="PANTHER" id="PTHR10887">
    <property type="entry name" value="DNA2/NAM7 HELICASE FAMILY"/>
    <property type="match status" value="1"/>
</dbReference>
<dbReference type="InterPro" id="IPR041679">
    <property type="entry name" value="DNA2/NAM7-like_C"/>
</dbReference>
<organism evidence="9">
    <name type="scientific">Homalodisca liturata</name>
    <dbReference type="NCBI Taxonomy" id="320908"/>
    <lineage>
        <taxon>Eukaryota</taxon>
        <taxon>Metazoa</taxon>
        <taxon>Ecdysozoa</taxon>
        <taxon>Arthropoda</taxon>
        <taxon>Hexapoda</taxon>
        <taxon>Insecta</taxon>
        <taxon>Pterygota</taxon>
        <taxon>Neoptera</taxon>
        <taxon>Paraneoptera</taxon>
        <taxon>Hemiptera</taxon>
        <taxon>Auchenorrhyncha</taxon>
        <taxon>Membracoidea</taxon>
        <taxon>Cicadellidae</taxon>
        <taxon>Cicadellinae</taxon>
        <taxon>Proconiini</taxon>
        <taxon>Homalodisca</taxon>
    </lineage>
</organism>
<dbReference type="GO" id="GO:0031048">
    <property type="term" value="P:regulatory ncRNA-mediated heterochromatin formation"/>
    <property type="evidence" value="ECO:0007669"/>
    <property type="project" value="TreeGrafter"/>
</dbReference>
<evidence type="ECO:0000256" key="4">
    <source>
        <dbReference type="ARBA" id="ARBA00022737"/>
    </source>
</evidence>
<name>A0A1B6JM91_9HEMI</name>
<dbReference type="SMART" id="SM00438">
    <property type="entry name" value="ZnF_NFX"/>
    <property type="match status" value="6"/>
</dbReference>
<gene>
    <name evidence="9" type="ORF">g.29873</name>
</gene>
<evidence type="ECO:0000313" key="9">
    <source>
        <dbReference type="EMBL" id="JAT00311.1"/>
    </source>
</evidence>
<dbReference type="CDD" id="cd18808">
    <property type="entry name" value="SF1_C_Upf1"/>
    <property type="match status" value="1"/>
</dbReference>
<dbReference type="GO" id="GO:0005737">
    <property type="term" value="C:cytoplasm"/>
    <property type="evidence" value="ECO:0007669"/>
    <property type="project" value="UniProtKB-SubCell"/>
</dbReference>
<keyword evidence="7" id="KW-0391">Immunity</keyword>
<dbReference type="InterPro" id="IPR027417">
    <property type="entry name" value="P-loop_NTPase"/>
</dbReference>
<evidence type="ECO:0000256" key="7">
    <source>
        <dbReference type="ARBA" id="ARBA00022859"/>
    </source>
</evidence>
<dbReference type="AlphaFoldDB" id="A0A1B6JM91"/>
<keyword evidence="6" id="KW-0862">Zinc</keyword>
<dbReference type="InterPro" id="IPR047187">
    <property type="entry name" value="SF1_C_Upf1"/>
</dbReference>
<keyword evidence="2" id="KW-0963">Cytoplasm</keyword>
<evidence type="ECO:0000256" key="2">
    <source>
        <dbReference type="ARBA" id="ARBA00022490"/>
    </source>
</evidence>
<dbReference type="PROSITE" id="PS51981">
    <property type="entry name" value="ZF_RZ"/>
    <property type="match status" value="1"/>
</dbReference>
<dbReference type="Gene3D" id="3.40.50.300">
    <property type="entry name" value="P-loop containing nucleotide triphosphate hydrolases"/>
    <property type="match status" value="1"/>
</dbReference>
<keyword evidence="5" id="KW-0863">Zinc-finger</keyword>
<dbReference type="Pfam" id="PF20173">
    <property type="entry name" value="ZnF_RZ-type"/>
    <property type="match status" value="1"/>
</dbReference>
<dbReference type="InterPro" id="IPR000967">
    <property type="entry name" value="Znf_NFX1"/>
</dbReference>
<protein>
    <recommendedName>
        <fullName evidence="8">RZ-type domain-containing protein</fullName>
    </recommendedName>
</protein>
<dbReference type="GO" id="GO:0002376">
    <property type="term" value="P:immune system process"/>
    <property type="evidence" value="ECO:0007669"/>
    <property type="project" value="UniProtKB-KW"/>
</dbReference>
<evidence type="ECO:0000259" key="8">
    <source>
        <dbReference type="PROSITE" id="PS51981"/>
    </source>
</evidence>
<comment type="subcellular location">
    <subcellularLocation>
        <location evidence="1">Cytoplasm</location>
    </subcellularLocation>
</comment>
<evidence type="ECO:0000256" key="5">
    <source>
        <dbReference type="ARBA" id="ARBA00022771"/>
    </source>
</evidence>
<accession>A0A1B6JM91</accession>
<evidence type="ECO:0000256" key="6">
    <source>
        <dbReference type="ARBA" id="ARBA00022833"/>
    </source>
</evidence>
<keyword evidence="4" id="KW-0677">Repeat</keyword>
<dbReference type="EMBL" id="GECU01007396">
    <property type="protein sequence ID" value="JAT00311.1"/>
    <property type="molecule type" value="Transcribed_RNA"/>
</dbReference>
<evidence type="ECO:0000256" key="3">
    <source>
        <dbReference type="ARBA" id="ARBA00022723"/>
    </source>
</evidence>
<proteinExistence type="predicted"/>
<dbReference type="PANTHER" id="PTHR10887:SF341">
    <property type="entry name" value="NFX1-TYPE ZINC FINGER-CONTAINING PROTEIN 1"/>
    <property type="match status" value="1"/>
</dbReference>